<dbReference type="OrthoDB" id="9793626at2"/>
<feature type="domain" description="D-isomer specific 2-hydroxyacid dehydrogenase catalytic" evidence="5">
    <location>
        <begin position="33"/>
        <end position="309"/>
    </location>
</feature>
<sequence length="313" mass="33633">MSAILQLSPYTPDSINSDLAHLAPTHHLWKLKDSETLPAQIAQNVTIVATKGDLGLPRALMNQLPNLQLISVYGVGYDGIDLSEAKTRGIRITTTPESLTNAVADMAVALALAGSRRLVEGDHFVRAGHWLDRKLGTGFDIRGKRVGIFGYGRIGRKIAQILQAFDCTTLYYDINQHSDSTSQSVGSLQELAEQSRVFIVSASGGPQTRNAVNQKILEALGPDGLLVNVARGSIVNQSDLIEALENGTIGGACLDVFEDEPNVPSALCKAKNVILTPHISSATHETRLNMGRVLTDNINAFLSGEPLLTPLHL</sequence>
<organism evidence="7 8">
    <name type="scientific">Pseudovibrio exalbescens</name>
    <dbReference type="NCBI Taxonomy" id="197461"/>
    <lineage>
        <taxon>Bacteria</taxon>
        <taxon>Pseudomonadati</taxon>
        <taxon>Pseudomonadota</taxon>
        <taxon>Alphaproteobacteria</taxon>
        <taxon>Hyphomicrobiales</taxon>
        <taxon>Stappiaceae</taxon>
        <taxon>Pseudovibrio</taxon>
    </lineage>
</organism>
<keyword evidence="1" id="KW-0521">NADP</keyword>
<evidence type="ECO:0000256" key="3">
    <source>
        <dbReference type="ARBA" id="ARBA00023027"/>
    </source>
</evidence>
<dbReference type="RefSeq" id="WP_028482183.1">
    <property type="nucleotide sequence ID" value="NZ_LVVZ01000045.1"/>
</dbReference>
<dbReference type="CDD" id="cd12156">
    <property type="entry name" value="HPPR"/>
    <property type="match status" value="1"/>
</dbReference>
<accession>A0A1U7JCA9</accession>
<dbReference type="InterPro" id="IPR036291">
    <property type="entry name" value="NAD(P)-bd_dom_sf"/>
</dbReference>
<feature type="domain" description="D-isomer specific 2-hydroxyacid dehydrogenase NAD-binding" evidence="6">
    <location>
        <begin position="108"/>
        <end position="280"/>
    </location>
</feature>
<dbReference type="GO" id="GO:0030267">
    <property type="term" value="F:glyoxylate reductase (NADPH) activity"/>
    <property type="evidence" value="ECO:0007669"/>
    <property type="project" value="TreeGrafter"/>
</dbReference>
<dbReference type="SUPFAM" id="SSF51735">
    <property type="entry name" value="NAD(P)-binding Rossmann-fold domains"/>
    <property type="match status" value="1"/>
</dbReference>
<dbReference type="EMBL" id="LVVZ01000045">
    <property type="protein sequence ID" value="OKL42379.1"/>
    <property type="molecule type" value="Genomic_DNA"/>
</dbReference>
<keyword evidence="8" id="KW-1185">Reference proteome</keyword>
<gene>
    <name evidence="7" type="ORF">A3843_00280</name>
</gene>
<dbReference type="PANTHER" id="PTHR10996:SF178">
    <property type="entry name" value="2-HYDROXYACID DEHYDROGENASE YGL185C-RELATED"/>
    <property type="match status" value="1"/>
</dbReference>
<keyword evidence="3" id="KW-0520">NAD</keyword>
<dbReference type="InterPro" id="IPR006139">
    <property type="entry name" value="D-isomer_2_OHA_DH_cat_dom"/>
</dbReference>
<dbReference type="SUPFAM" id="SSF52283">
    <property type="entry name" value="Formate/glycerate dehydrogenase catalytic domain-like"/>
    <property type="match status" value="1"/>
</dbReference>
<evidence type="ECO:0000259" key="5">
    <source>
        <dbReference type="Pfam" id="PF00389"/>
    </source>
</evidence>
<protein>
    <submittedName>
        <fullName evidence="7">Glyoxylate reductase</fullName>
    </submittedName>
</protein>
<name>A0A1U7JCA9_9HYPH</name>
<dbReference type="PROSITE" id="PS00065">
    <property type="entry name" value="D_2_HYDROXYACID_DH_1"/>
    <property type="match status" value="1"/>
</dbReference>
<dbReference type="InterPro" id="IPR029752">
    <property type="entry name" value="D-isomer_DH_CS1"/>
</dbReference>
<dbReference type="GO" id="GO:0005829">
    <property type="term" value="C:cytosol"/>
    <property type="evidence" value="ECO:0007669"/>
    <property type="project" value="TreeGrafter"/>
</dbReference>
<dbReference type="InterPro" id="IPR050223">
    <property type="entry name" value="D-isomer_2-hydroxyacid_DH"/>
</dbReference>
<evidence type="ECO:0000256" key="1">
    <source>
        <dbReference type="ARBA" id="ARBA00022857"/>
    </source>
</evidence>
<keyword evidence="2 4" id="KW-0560">Oxidoreductase</keyword>
<dbReference type="Proteomes" id="UP000185783">
    <property type="component" value="Unassembled WGS sequence"/>
</dbReference>
<comment type="similarity">
    <text evidence="4">Belongs to the D-isomer specific 2-hydroxyacid dehydrogenase family.</text>
</comment>
<dbReference type="PANTHER" id="PTHR10996">
    <property type="entry name" value="2-HYDROXYACID DEHYDROGENASE-RELATED"/>
    <property type="match status" value="1"/>
</dbReference>
<proteinExistence type="inferred from homology"/>
<dbReference type="Gene3D" id="3.40.50.720">
    <property type="entry name" value="NAD(P)-binding Rossmann-like Domain"/>
    <property type="match status" value="2"/>
</dbReference>
<evidence type="ECO:0000313" key="8">
    <source>
        <dbReference type="Proteomes" id="UP000185783"/>
    </source>
</evidence>
<evidence type="ECO:0000313" key="7">
    <source>
        <dbReference type="EMBL" id="OKL42379.1"/>
    </source>
</evidence>
<comment type="caution">
    <text evidence="7">The sequence shown here is derived from an EMBL/GenBank/DDBJ whole genome shotgun (WGS) entry which is preliminary data.</text>
</comment>
<evidence type="ECO:0000256" key="4">
    <source>
        <dbReference type="RuleBase" id="RU003719"/>
    </source>
</evidence>
<dbReference type="FunFam" id="3.40.50.720:FF:000213">
    <property type="entry name" value="Putative 2-hydroxyacid dehydrogenase"/>
    <property type="match status" value="1"/>
</dbReference>
<dbReference type="AlphaFoldDB" id="A0A1U7JCA9"/>
<dbReference type="GO" id="GO:0051287">
    <property type="term" value="F:NAD binding"/>
    <property type="evidence" value="ECO:0007669"/>
    <property type="project" value="InterPro"/>
</dbReference>
<evidence type="ECO:0000256" key="2">
    <source>
        <dbReference type="ARBA" id="ARBA00023002"/>
    </source>
</evidence>
<evidence type="ECO:0000259" key="6">
    <source>
        <dbReference type="Pfam" id="PF02826"/>
    </source>
</evidence>
<dbReference type="Pfam" id="PF02826">
    <property type="entry name" value="2-Hacid_dh_C"/>
    <property type="match status" value="1"/>
</dbReference>
<dbReference type="InterPro" id="IPR006140">
    <property type="entry name" value="D-isomer_DH_NAD-bd"/>
</dbReference>
<dbReference type="GO" id="GO:0016618">
    <property type="term" value="F:hydroxypyruvate reductase [NAD(P)H] activity"/>
    <property type="evidence" value="ECO:0007669"/>
    <property type="project" value="TreeGrafter"/>
</dbReference>
<dbReference type="STRING" id="197461.A3843_00280"/>
<dbReference type="Pfam" id="PF00389">
    <property type="entry name" value="2-Hacid_dh"/>
    <property type="match status" value="1"/>
</dbReference>
<reference evidence="7 8" key="1">
    <citation type="submission" date="2016-03" db="EMBL/GenBank/DDBJ databases">
        <title>Genome sequence of Nesiotobacter sp. nov., a moderately halophilic alphaproteobacterium isolated from the Yellow Sea, China.</title>
        <authorList>
            <person name="Zhang G."/>
            <person name="Zhang R."/>
        </authorList>
    </citation>
    <scope>NUCLEOTIDE SEQUENCE [LARGE SCALE GENOMIC DNA]</scope>
    <source>
        <strain evidence="7 8">WB1-6</strain>
    </source>
</reference>